<dbReference type="SUPFAM" id="SSF55729">
    <property type="entry name" value="Acyl-CoA N-acyltransferases (Nat)"/>
    <property type="match status" value="1"/>
</dbReference>
<dbReference type="EMBL" id="JASJUT010000005">
    <property type="protein sequence ID" value="MDK2596005.1"/>
    <property type="molecule type" value="Genomic_DNA"/>
</dbReference>
<reference evidence="2 3" key="1">
    <citation type="submission" date="2023-05" db="EMBL/GenBank/DDBJ databases">
        <title>Pseudoalteromonas ardens sp. nov., Pseudoalteromonas obscura sp. nov., and Pseudoalteromonas umbrosa sp. nov., isolated from the coral Montipora capitata.</title>
        <authorList>
            <person name="Thomas E.M."/>
            <person name="Smith E.M."/>
            <person name="Papke E."/>
            <person name="Shlafstein M.D."/>
            <person name="Oline D.K."/>
            <person name="Videau P."/>
            <person name="Saw J.H."/>
            <person name="Strangman W.K."/>
            <person name="Ushijima B."/>
        </authorList>
    </citation>
    <scope>NUCLEOTIDE SEQUENCE [LARGE SCALE GENOMIC DNA]</scope>
    <source>
        <strain evidence="2 3">P94</strain>
    </source>
</reference>
<feature type="domain" description="N-acetyltransferase" evidence="1">
    <location>
        <begin position="3"/>
        <end position="142"/>
    </location>
</feature>
<organism evidence="2 3">
    <name type="scientific">Pseudoalteromonas obscura</name>
    <dbReference type="NCBI Taxonomy" id="3048491"/>
    <lineage>
        <taxon>Bacteria</taxon>
        <taxon>Pseudomonadati</taxon>
        <taxon>Pseudomonadota</taxon>
        <taxon>Gammaproteobacteria</taxon>
        <taxon>Alteromonadales</taxon>
        <taxon>Pseudoalteromonadaceae</taxon>
        <taxon>Pseudoalteromonas</taxon>
    </lineage>
</organism>
<dbReference type="PROSITE" id="PS51186">
    <property type="entry name" value="GNAT"/>
    <property type="match status" value="1"/>
</dbReference>
<dbReference type="InterPro" id="IPR000182">
    <property type="entry name" value="GNAT_dom"/>
</dbReference>
<name>A0ABT7ELR9_9GAMM</name>
<dbReference type="InterPro" id="IPR016181">
    <property type="entry name" value="Acyl_CoA_acyltransferase"/>
</dbReference>
<comment type="caution">
    <text evidence="2">The sequence shown here is derived from an EMBL/GenBank/DDBJ whole genome shotgun (WGS) entry which is preliminary data.</text>
</comment>
<proteinExistence type="predicted"/>
<accession>A0ABT7ELR9</accession>
<keyword evidence="3" id="KW-1185">Reference proteome</keyword>
<dbReference type="CDD" id="cd04301">
    <property type="entry name" value="NAT_SF"/>
    <property type="match status" value="1"/>
</dbReference>
<dbReference type="Proteomes" id="UP001231915">
    <property type="component" value="Unassembled WGS sequence"/>
</dbReference>
<gene>
    <name evidence="2" type="ORF">QNM18_13170</name>
</gene>
<evidence type="ECO:0000313" key="3">
    <source>
        <dbReference type="Proteomes" id="UP001231915"/>
    </source>
</evidence>
<dbReference type="Pfam" id="PF00583">
    <property type="entry name" value="Acetyltransf_1"/>
    <property type="match status" value="1"/>
</dbReference>
<evidence type="ECO:0000313" key="2">
    <source>
        <dbReference type="EMBL" id="MDK2596005.1"/>
    </source>
</evidence>
<sequence>MKITLQPAAESDKPYLLSLRKKTMTEHLERQGIFLCHEAHISRLEEHFQGSKIVFINRDKVGCLKYHASDERLEIMQLQIAPQHQNQGFGTAILRSLLTQHAHTPAYLTVLKGNPAIRLYRHLGFNICFEDEFEYEMVLYGANCQPPLQRYLDSI</sequence>
<dbReference type="Gene3D" id="3.40.630.30">
    <property type="match status" value="1"/>
</dbReference>
<protein>
    <submittedName>
        <fullName evidence="2">GNAT family N-acetyltransferase</fullName>
    </submittedName>
</protein>
<dbReference type="RefSeq" id="WP_284137489.1">
    <property type="nucleotide sequence ID" value="NZ_JASJUT010000005.1"/>
</dbReference>
<evidence type="ECO:0000259" key="1">
    <source>
        <dbReference type="PROSITE" id="PS51186"/>
    </source>
</evidence>